<protein>
    <submittedName>
        <fullName evidence="2">5-deoxy-glucuronate isomerase</fullName>
        <ecNumber evidence="2">5.3.1.30</ecNumber>
    </submittedName>
</protein>
<dbReference type="PANTHER" id="PTHR39193">
    <property type="entry name" value="5-DEOXY-GLUCURONATE ISOMERASE"/>
    <property type="match status" value="1"/>
</dbReference>
<evidence type="ECO:0000313" key="3">
    <source>
        <dbReference type="Proteomes" id="UP000266178"/>
    </source>
</evidence>
<dbReference type="InterPro" id="IPR011051">
    <property type="entry name" value="RmlC_Cupin_sf"/>
</dbReference>
<dbReference type="NCBIfam" id="TIGR04378">
    <property type="entry name" value="myo_inos_iolB"/>
    <property type="match status" value="1"/>
</dbReference>
<keyword evidence="1 2" id="KW-0413">Isomerase</keyword>
<dbReference type="Gene3D" id="2.60.120.10">
    <property type="entry name" value="Jelly Rolls"/>
    <property type="match status" value="2"/>
</dbReference>
<dbReference type="AlphaFoldDB" id="A0A399F7B3"/>
<keyword evidence="3" id="KW-1185">Reference proteome</keyword>
<dbReference type="Proteomes" id="UP000266178">
    <property type="component" value="Unassembled WGS sequence"/>
</dbReference>
<dbReference type="GO" id="GO:0008880">
    <property type="term" value="F:glucuronate isomerase activity"/>
    <property type="evidence" value="ECO:0007669"/>
    <property type="project" value="InterPro"/>
</dbReference>
<dbReference type="PIRSF" id="PIRSF036628">
    <property type="entry name" value="IolB"/>
    <property type="match status" value="1"/>
</dbReference>
<organism evidence="2 3">
    <name type="scientific">Meiothermus granaticius NBRC 107808</name>
    <dbReference type="NCBI Taxonomy" id="1227551"/>
    <lineage>
        <taxon>Bacteria</taxon>
        <taxon>Thermotogati</taxon>
        <taxon>Deinococcota</taxon>
        <taxon>Deinococci</taxon>
        <taxon>Thermales</taxon>
        <taxon>Thermaceae</taxon>
        <taxon>Meiothermus</taxon>
    </lineage>
</organism>
<dbReference type="OrthoDB" id="9799936at2"/>
<reference evidence="2 3" key="1">
    <citation type="submission" date="2018-08" db="EMBL/GenBank/DDBJ databases">
        <title>Meiothermus granaticius genome AF-68 sequencing project.</title>
        <authorList>
            <person name="Da Costa M.S."/>
            <person name="Albuquerque L."/>
            <person name="Raposo P."/>
            <person name="Froufe H.J.C."/>
            <person name="Barroso C.S."/>
            <person name="Egas C."/>
        </authorList>
    </citation>
    <scope>NUCLEOTIDE SEQUENCE [LARGE SCALE GENOMIC DNA]</scope>
    <source>
        <strain evidence="2 3">AF-68</strain>
    </source>
</reference>
<evidence type="ECO:0000256" key="1">
    <source>
        <dbReference type="ARBA" id="ARBA00023235"/>
    </source>
</evidence>
<dbReference type="GO" id="GO:0102482">
    <property type="term" value="F:5-deoxy-D-glucuronate isomerase activity"/>
    <property type="evidence" value="ECO:0007669"/>
    <property type="project" value="UniProtKB-EC"/>
</dbReference>
<dbReference type="GO" id="GO:0019310">
    <property type="term" value="P:inositol catabolic process"/>
    <property type="evidence" value="ECO:0007669"/>
    <property type="project" value="InterPro"/>
</dbReference>
<dbReference type="InterPro" id="IPR021120">
    <property type="entry name" value="KduI/IolB_isomerase"/>
</dbReference>
<dbReference type="EC" id="5.3.1.30" evidence="2"/>
<dbReference type="InterPro" id="IPR014710">
    <property type="entry name" value="RmlC-like_jellyroll"/>
</dbReference>
<dbReference type="Pfam" id="PF04962">
    <property type="entry name" value="KduI"/>
    <property type="match status" value="1"/>
</dbReference>
<name>A0A399F7B3_9DEIN</name>
<dbReference type="SUPFAM" id="SSF51182">
    <property type="entry name" value="RmlC-like cupins"/>
    <property type="match status" value="1"/>
</dbReference>
<accession>A0A399F7B3</accession>
<evidence type="ECO:0000313" key="2">
    <source>
        <dbReference type="EMBL" id="RIH91546.1"/>
    </source>
</evidence>
<dbReference type="PANTHER" id="PTHR39193:SF1">
    <property type="entry name" value="5-DEOXY-GLUCURONATE ISOMERASE"/>
    <property type="match status" value="1"/>
</dbReference>
<dbReference type="RefSeq" id="WP_119357996.1">
    <property type="nucleotide sequence ID" value="NZ_BJXM01000007.1"/>
</dbReference>
<sequence length="277" mass="31097">MSSPHHFKPTEGAKVPLEVTPTLAAWKYLSFRVLSLQKEVYRGYTGPGETAIVPLEGEGRVEVGAQGFHLRRRDVFSELPEVLYLPPGTEYSIQTSKSFSFAEGSAPAEGRLPLRLFRPQEMRVELRGGANATRQVNHILGPDLPAERLLLYEVYTPSGFWSGWPPHRHDGRMGSLYIEETYYYRISPRTGWAVHRNYSPEDGLDELLLARDGDLILAPKGYHPVAAAPGSNVYYLNFMAGEAVGEARSTPPVDDPDWAWMRQDWAGKPLEIPFGRE</sequence>
<proteinExistence type="predicted"/>
<dbReference type="EMBL" id="QWLB01000039">
    <property type="protein sequence ID" value="RIH91546.1"/>
    <property type="molecule type" value="Genomic_DNA"/>
</dbReference>
<gene>
    <name evidence="2" type="primary">iolB</name>
    <name evidence="2" type="ORF">Mgrana_02548</name>
</gene>
<comment type="caution">
    <text evidence="2">The sequence shown here is derived from an EMBL/GenBank/DDBJ whole genome shotgun (WGS) entry which is preliminary data.</text>
</comment>
<dbReference type="InterPro" id="IPR024203">
    <property type="entry name" value="Deoxy-glucuronate_isom_IolB"/>
</dbReference>